<comment type="caution">
    <text evidence="1">The sequence shown here is derived from an EMBL/GenBank/DDBJ whole genome shotgun (WGS) entry which is preliminary data.</text>
</comment>
<dbReference type="Proteomes" id="UP000031535">
    <property type="component" value="Unassembled WGS sequence"/>
</dbReference>
<accession>A0A0C2IA90</accession>
<keyword evidence="2" id="KW-1185">Reference proteome</keyword>
<proteinExistence type="predicted"/>
<name>A0A0C2IA90_9PSED</name>
<reference evidence="1 2" key="1">
    <citation type="submission" date="2015-01" db="EMBL/GenBank/DDBJ databases">
        <title>Complete genome of Pseudomonas batumici UCM B-321 producer of the batumin antibiotic with strong antistaphilococcal and potential anticancer activity.</title>
        <authorList>
            <person name="Klochko V.V."/>
            <person name="Zelena L.B."/>
            <person name="Elena K.A."/>
            <person name="Reva O.N."/>
        </authorList>
    </citation>
    <scope>NUCLEOTIDE SEQUENCE [LARGE SCALE GENOMIC DNA]</scope>
    <source>
        <strain evidence="1 2">UCM B-321</strain>
    </source>
</reference>
<evidence type="ECO:0000313" key="2">
    <source>
        <dbReference type="Proteomes" id="UP000031535"/>
    </source>
</evidence>
<dbReference type="AlphaFoldDB" id="A0A0C2IA90"/>
<dbReference type="STRING" id="226910.UCMB321_0004"/>
<dbReference type="EMBL" id="JXDG01000001">
    <property type="protein sequence ID" value="KIH86131.1"/>
    <property type="molecule type" value="Genomic_DNA"/>
</dbReference>
<sequence>MCTSNLLRDLFYKKASALRMVRLERPISTIPPDLLAGRGILQAKTTPFKRF</sequence>
<gene>
    <name evidence="1" type="ORF">UCMB321_0004</name>
</gene>
<evidence type="ECO:0000313" key="1">
    <source>
        <dbReference type="EMBL" id="KIH86131.1"/>
    </source>
</evidence>
<organism evidence="1 2">
    <name type="scientific">Pseudomonas batumici</name>
    <dbReference type="NCBI Taxonomy" id="226910"/>
    <lineage>
        <taxon>Bacteria</taxon>
        <taxon>Pseudomonadati</taxon>
        <taxon>Pseudomonadota</taxon>
        <taxon>Gammaproteobacteria</taxon>
        <taxon>Pseudomonadales</taxon>
        <taxon>Pseudomonadaceae</taxon>
        <taxon>Pseudomonas</taxon>
    </lineage>
</organism>
<dbReference type="PATRIC" id="fig|226910.6.peg.4"/>
<dbReference type="RefSeq" id="WP_157015829.1">
    <property type="nucleotide sequence ID" value="NZ_JXDG01000001.1"/>
</dbReference>
<protein>
    <submittedName>
        <fullName evidence="1">Uncharacterized protein</fullName>
    </submittedName>
</protein>